<dbReference type="AlphaFoldDB" id="A0A5J9UI90"/>
<dbReference type="OrthoDB" id="674980at2759"/>
<dbReference type="Proteomes" id="UP000324897">
    <property type="component" value="Unassembled WGS sequence"/>
</dbReference>
<organism evidence="2 3">
    <name type="scientific">Eragrostis curvula</name>
    <name type="common">weeping love grass</name>
    <dbReference type="NCBI Taxonomy" id="38414"/>
    <lineage>
        <taxon>Eukaryota</taxon>
        <taxon>Viridiplantae</taxon>
        <taxon>Streptophyta</taxon>
        <taxon>Embryophyta</taxon>
        <taxon>Tracheophyta</taxon>
        <taxon>Spermatophyta</taxon>
        <taxon>Magnoliopsida</taxon>
        <taxon>Liliopsida</taxon>
        <taxon>Poales</taxon>
        <taxon>Poaceae</taxon>
        <taxon>PACMAD clade</taxon>
        <taxon>Chloridoideae</taxon>
        <taxon>Eragrostideae</taxon>
        <taxon>Eragrostidinae</taxon>
        <taxon>Eragrostis</taxon>
    </lineage>
</organism>
<feature type="region of interest" description="Disordered" evidence="1">
    <location>
        <begin position="1"/>
        <end position="25"/>
    </location>
</feature>
<comment type="caution">
    <text evidence="2">The sequence shown here is derived from an EMBL/GenBank/DDBJ whole genome shotgun (WGS) entry which is preliminary data.</text>
</comment>
<keyword evidence="3" id="KW-1185">Reference proteome</keyword>
<feature type="region of interest" description="Disordered" evidence="1">
    <location>
        <begin position="48"/>
        <end position="69"/>
    </location>
</feature>
<dbReference type="EMBL" id="RWGY01000018">
    <property type="protein sequence ID" value="TVU23184.1"/>
    <property type="molecule type" value="Genomic_DNA"/>
</dbReference>
<accession>A0A5J9UI90</accession>
<name>A0A5J9UI90_9POAL</name>
<evidence type="ECO:0000313" key="3">
    <source>
        <dbReference type="Proteomes" id="UP000324897"/>
    </source>
</evidence>
<sequence>MVMDEPLDFEKEGEEEDPLLAAPRPAKRKKVIGLDDLLLDYYETNKDERKRNKAENSKHGSRGDNSDNLDEMFRANSEKEIKICKIVESLEEEAKKVDAREDVPLWGKKIFGCQKRPSILSDTCVENCQLLKSFSADEHLGFDLDIDKGEGFLEGMLMDGWLLKLVHLSGSVEDSVASWTLTKMLYSSNKKLQVSATDFWESVLSLDEGDKVLVKLGYLPTFSVLKRAILSYGYLFDAPGTKASTSASSAADSLEDDGPPENIIAWVKVVSACCKFRKVRSIFSPSEAEHLLVIVISLFLDRGLEGLLLVLGDCLNSLILYFNVSEWENSCVRAAESVAQRVSLDLNCLRIVDCITGTNDRSKFLRSQLALQLLKISFGLKVANVERILKLVTTINVKEKECDLFKLYVYLVLMDKLLFSTDAFRDKTMVVHSWRNYLRNCSTQIGCSDWRFYAPKVRNKASYLLQGVILKRSADCGNVSAR</sequence>
<proteinExistence type="predicted"/>
<evidence type="ECO:0000313" key="2">
    <source>
        <dbReference type="EMBL" id="TVU23184.1"/>
    </source>
</evidence>
<evidence type="ECO:0008006" key="4">
    <source>
        <dbReference type="Google" id="ProtNLM"/>
    </source>
</evidence>
<feature type="compositionally biased region" description="Acidic residues" evidence="1">
    <location>
        <begin position="1"/>
        <end position="18"/>
    </location>
</feature>
<dbReference type="PANTHER" id="PTHR37212">
    <property type="entry name" value="ACTIN PROTEIN 2/3 COMPLEX SUBUNIT-LIKE PROTEIN"/>
    <property type="match status" value="1"/>
</dbReference>
<reference evidence="2 3" key="1">
    <citation type="journal article" date="2019" name="Sci. Rep.">
        <title>A high-quality genome of Eragrostis curvula grass provides insights into Poaceae evolution and supports new strategies to enhance forage quality.</title>
        <authorList>
            <person name="Carballo J."/>
            <person name="Santos B.A.C.M."/>
            <person name="Zappacosta D."/>
            <person name="Garbus I."/>
            <person name="Selva J.P."/>
            <person name="Gallo C.A."/>
            <person name="Diaz A."/>
            <person name="Albertini E."/>
            <person name="Caccamo M."/>
            <person name="Echenique V."/>
        </authorList>
    </citation>
    <scope>NUCLEOTIDE SEQUENCE [LARGE SCALE GENOMIC DNA]</scope>
    <source>
        <strain evidence="3">cv. Victoria</strain>
        <tissue evidence="2">Leaf</tissue>
    </source>
</reference>
<dbReference type="PANTHER" id="PTHR37212:SF2">
    <property type="entry name" value="ACTIN PROTEIN 2_3 COMPLEX SUBUNIT-LIKE PROTEIN"/>
    <property type="match status" value="1"/>
</dbReference>
<protein>
    <recommendedName>
        <fullName evidence="4">Coiled-coil SMC6 And NSE5 INteracting (CANIN) domain-containing protein</fullName>
    </recommendedName>
</protein>
<dbReference type="Gramene" id="TVU23184">
    <property type="protein sequence ID" value="TVU23184"/>
    <property type="gene ID" value="EJB05_30219"/>
</dbReference>
<evidence type="ECO:0000256" key="1">
    <source>
        <dbReference type="SAM" id="MobiDB-lite"/>
    </source>
</evidence>
<gene>
    <name evidence="2" type="ORF">EJB05_30219</name>
</gene>